<dbReference type="InterPro" id="IPR001138">
    <property type="entry name" value="Zn2Cys6_DnaBD"/>
</dbReference>
<dbReference type="GO" id="GO:0000981">
    <property type="term" value="F:DNA-binding transcription factor activity, RNA polymerase II-specific"/>
    <property type="evidence" value="ECO:0007669"/>
    <property type="project" value="InterPro"/>
</dbReference>
<dbReference type="PROSITE" id="PS50048">
    <property type="entry name" value="ZN2_CY6_FUNGAL_2"/>
    <property type="match status" value="2"/>
</dbReference>
<protein>
    <recommendedName>
        <fullName evidence="3">Zn(2)-C6 fungal-type domain-containing protein</fullName>
    </recommendedName>
</protein>
<dbReference type="Pfam" id="PF00172">
    <property type="entry name" value="Zn_clus"/>
    <property type="match status" value="2"/>
</dbReference>
<dbReference type="AlphaFoldDB" id="G2R0T1"/>
<dbReference type="RefSeq" id="XP_003653678.1">
    <property type="nucleotide sequence ID" value="XM_003653630.1"/>
</dbReference>
<keyword evidence="1" id="KW-0539">Nucleus</keyword>
<dbReference type="CDD" id="cd00067">
    <property type="entry name" value="GAL4"/>
    <property type="match status" value="1"/>
</dbReference>
<reference evidence="4 5" key="1">
    <citation type="journal article" date="2011" name="Nat. Biotechnol.">
        <title>Comparative genomic analysis of the thermophilic biomass-degrading fungi Myceliophthora thermophila and Thielavia terrestris.</title>
        <authorList>
            <person name="Berka R.M."/>
            <person name="Grigoriev I.V."/>
            <person name="Otillar R."/>
            <person name="Salamov A."/>
            <person name="Grimwood J."/>
            <person name="Reid I."/>
            <person name="Ishmael N."/>
            <person name="John T."/>
            <person name="Darmond C."/>
            <person name="Moisan M.-C."/>
            <person name="Henrissat B."/>
            <person name="Coutinho P.M."/>
            <person name="Lombard V."/>
            <person name="Natvig D.O."/>
            <person name="Lindquist E."/>
            <person name="Schmutz J."/>
            <person name="Lucas S."/>
            <person name="Harris P."/>
            <person name="Powlowski J."/>
            <person name="Bellemare A."/>
            <person name="Taylor D."/>
            <person name="Butler G."/>
            <person name="de Vries R.P."/>
            <person name="Allijn I.E."/>
            <person name="van den Brink J."/>
            <person name="Ushinsky S."/>
            <person name="Storms R."/>
            <person name="Powell A.J."/>
            <person name="Paulsen I.T."/>
            <person name="Elbourne L.D.H."/>
            <person name="Baker S.E."/>
            <person name="Magnuson J."/>
            <person name="LaBoissiere S."/>
            <person name="Clutterbuck A.J."/>
            <person name="Martinez D."/>
            <person name="Wogulis M."/>
            <person name="de Leon A.L."/>
            <person name="Rey M.W."/>
            <person name="Tsang A."/>
        </authorList>
    </citation>
    <scope>NUCLEOTIDE SEQUENCE [LARGE SCALE GENOMIC DNA]</scope>
    <source>
        <strain evidence="5">ATCC 38088 / NRRL 8126</strain>
    </source>
</reference>
<evidence type="ECO:0000256" key="2">
    <source>
        <dbReference type="SAM" id="MobiDB-lite"/>
    </source>
</evidence>
<evidence type="ECO:0000313" key="5">
    <source>
        <dbReference type="Proteomes" id="UP000008181"/>
    </source>
</evidence>
<dbReference type="InterPro" id="IPR036864">
    <property type="entry name" value="Zn2-C6_fun-type_DNA-bd_sf"/>
</dbReference>
<evidence type="ECO:0000259" key="3">
    <source>
        <dbReference type="PROSITE" id="PS50048"/>
    </source>
</evidence>
<dbReference type="Gene3D" id="4.10.240.10">
    <property type="entry name" value="Zn(2)-C6 fungal-type DNA-binding domain"/>
    <property type="match status" value="2"/>
</dbReference>
<dbReference type="PROSITE" id="PS00463">
    <property type="entry name" value="ZN2_CY6_FUNGAL_1"/>
    <property type="match status" value="2"/>
</dbReference>
<dbReference type="KEGG" id="ttt:THITE_151139"/>
<accession>G2R0T1</accession>
<evidence type="ECO:0000313" key="4">
    <source>
        <dbReference type="EMBL" id="AEO67342.1"/>
    </source>
</evidence>
<dbReference type="SMART" id="SM00066">
    <property type="entry name" value="GAL4"/>
    <property type="match status" value="2"/>
</dbReference>
<dbReference type="eggNOG" id="ENOG502RM5X">
    <property type="taxonomic scope" value="Eukaryota"/>
</dbReference>
<dbReference type="GeneID" id="11515044"/>
<proteinExistence type="predicted"/>
<dbReference type="Proteomes" id="UP000008181">
    <property type="component" value="Chromosome 2"/>
</dbReference>
<organism evidence="4 5">
    <name type="scientific">Thermothielavioides terrestris (strain ATCC 38088 / NRRL 8126)</name>
    <name type="common">Thielavia terrestris</name>
    <dbReference type="NCBI Taxonomy" id="578455"/>
    <lineage>
        <taxon>Eukaryota</taxon>
        <taxon>Fungi</taxon>
        <taxon>Dikarya</taxon>
        <taxon>Ascomycota</taxon>
        <taxon>Pezizomycotina</taxon>
        <taxon>Sordariomycetes</taxon>
        <taxon>Sordariomycetidae</taxon>
        <taxon>Sordariales</taxon>
        <taxon>Chaetomiaceae</taxon>
        <taxon>Thermothielavioides</taxon>
        <taxon>Thermothielavioides terrestris</taxon>
    </lineage>
</organism>
<feature type="domain" description="Zn(2)-C6 fungal-type" evidence="3">
    <location>
        <begin position="147"/>
        <end position="176"/>
    </location>
</feature>
<name>G2R0T1_THETT</name>
<dbReference type="HOGENOM" id="CLU_1518894_0_0_1"/>
<feature type="compositionally biased region" description="Low complexity" evidence="2">
    <location>
        <begin position="45"/>
        <end position="64"/>
    </location>
</feature>
<dbReference type="GO" id="GO:0008270">
    <property type="term" value="F:zinc ion binding"/>
    <property type="evidence" value="ECO:0007669"/>
    <property type="project" value="InterPro"/>
</dbReference>
<sequence>MAPTKPTDAAPGAGTGSDPIDLTGPSPARKGVISGRVTKSTPKKASTAATAAAAAATAAAAGGDNNDDEPAGAASENDNNDNDNEAAATPTRRRVVLKATYPACRHCRRAKARCDRIASCERCDKAGVACSGSVEDAFAGGGKPIKACDRCRRRKVACVRKDTCKRCERKGIECVAA</sequence>
<evidence type="ECO:0000256" key="1">
    <source>
        <dbReference type="ARBA" id="ARBA00023242"/>
    </source>
</evidence>
<dbReference type="EMBL" id="CP003010">
    <property type="protein sequence ID" value="AEO67342.1"/>
    <property type="molecule type" value="Genomic_DNA"/>
</dbReference>
<feature type="domain" description="Zn(2)-C6 fungal-type" evidence="3">
    <location>
        <begin position="103"/>
        <end position="131"/>
    </location>
</feature>
<dbReference type="SUPFAM" id="SSF57701">
    <property type="entry name" value="Zn2/Cys6 DNA-binding domain"/>
    <property type="match status" value="2"/>
</dbReference>
<gene>
    <name evidence="4" type="ORF">THITE_151139</name>
</gene>
<feature type="region of interest" description="Disordered" evidence="2">
    <location>
        <begin position="1"/>
        <end position="92"/>
    </location>
</feature>
<keyword evidence="5" id="KW-1185">Reference proteome</keyword>